<reference evidence="2 3" key="1">
    <citation type="submission" date="2018-11" db="EMBL/GenBank/DDBJ databases">
        <title>The genome of Variovorax sp T529.</title>
        <authorList>
            <person name="Gao J."/>
        </authorList>
    </citation>
    <scope>NUCLEOTIDE SEQUENCE [LARGE SCALE GENOMIC DNA]</scope>
    <source>
        <strain evidence="2 3">T529</strain>
    </source>
</reference>
<gene>
    <name evidence="2" type="ORF">EH244_12290</name>
</gene>
<dbReference type="RefSeq" id="WP_124958685.1">
    <property type="nucleotide sequence ID" value="NZ_RQXU01000006.1"/>
</dbReference>
<name>A0A3P3EPT8_9BURK</name>
<protein>
    <recommendedName>
        <fullName evidence="4">Protease inhibitor Inh</fullName>
    </recommendedName>
</protein>
<feature type="signal peptide" evidence="1">
    <location>
        <begin position="1"/>
        <end position="22"/>
    </location>
</feature>
<proteinExistence type="predicted"/>
<evidence type="ECO:0000313" key="2">
    <source>
        <dbReference type="EMBL" id="RRH88413.1"/>
    </source>
</evidence>
<accession>A0A3P3EPT8</accession>
<sequence>MRRSSWRAAACAGMLATAAGLAAGQAADGLEGEWTARITLKNGRQVDAQMQLQAAGGTWRTLAQNPGDPCVGIPTPMLWRRVESGVYELHLQGSKALTGCRDNLITFQQLDAGTLRGRSDAGAEIVLTRR</sequence>
<feature type="chain" id="PRO_5018052010" description="Protease inhibitor Inh" evidence="1">
    <location>
        <begin position="23"/>
        <end position="130"/>
    </location>
</feature>
<comment type="caution">
    <text evidence="2">The sequence shown here is derived from an EMBL/GenBank/DDBJ whole genome shotgun (WGS) entry which is preliminary data.</text>
</comment>
<evidence type="ECO:0000256" key="1">
    <source>
        <dbReference type="SAM" id="SignalP"/>
    </source>
</evidence>
<dbReference type="Proteomes" id="UP000271590">
    <property type="component" value="Unassembled WGS sequence"/>
</dbReference>
<keyword evidence="1" id="KW-0732">Signal</keyword>
<evidence type="ECO:0000313" key="3">
    <source>
        <dbReference type="Proteomes" id="UP000271590"/>
    </source>
</evidence>
<dbReference type="EMBL" id="RQXU01000006">
    <property type="protein sequence ID" value="RRH88413.1"/>
    <property type="molecule type" value="Genomic_DNA"/>
</dbReference>
<evidence type="ECO:0008006" key="4">
    <source>
        <dbReference type="Google" id="ProtNLM"/>
    </source>
</evidence>
<dbReference type="AlphaFoldDB" id="A0A3P3EPT8"/>
<organism evidence="2 3">
    <name type="scientific">Variovorax beijingensis</name>
    <dbReference type="NCBI Taxonomy" id="2496117"/>
    <lineage>
        <taxon>Bacteria</taxon>
        <taxon>Pseudomonadati</taxon>
        <taxon>Pseudomonadota</taxon>
        <taxon>Betaproteobacteria</taxon>
        <taxon>Burkholderiales</taxon>
        <taxon>Comamonadaceae</taxon>
        <taxon>Variovorax</taxon>
    </lineage>
</organism>